<keyword evidence="6" id="KW-0479">Metal-binding</keyword>
<dbReference type="EC" id="4.1.1.130" evidence="6"/>
<dbReference type="RefSeq" id="XP_005766017.1">
    <property type="nucleotide sequence ID" value="XM_005765960.1"/>
</dbReference>
<keyword evidence="6" id="KW-0862">Zinc</keyword>
<dbReference type="InterPro" id="IPR027540">
    <property type="entry name" value="Coq4_euk"/>
</dbReference>
<evidence type="ECO:0000256" key="2">
    <source>
        <dbReference type="ARBA" id="ARBA00022792"/>
    </source>
</evidence>
<dbReference type="InterPro" id="IPR007715">
    <property type="entry name" value="Coq4"/>
</dbReference>
<comment type="pathway">
    <text evidence="6">Cofactor biosynthesis; ubiquinone biosynthesis.</text>
</comment>
<proteinExistence type="inferred from homology"/>
<dbReference type="GO" id="GO:0120539">
    <property type="term" value="F:4-hydroxy-3-methoxy-5-polyprenylbenzoate decarboxylase activity"/>
    <property type="evidence" value="ECO:0007669"/>
    <property type="project" value="UniProtKB-EC"/>
</dbReference>
<evidence type="ECO:0000256" key="6">
    <source>
        <dbReference type="HAMAP-Rule" id="MF_03111"/>
    </source>
</evidence>
<dbReference type="GO" id="GO:0008270">
    <property type="term" value="F:zinc ion binding"/>
    <property type="evidence" value="ECO:0007669"/>
    <property type="project" value="UniProtKB-UniRule"/>
</dbReference>
<dbReference type="KEGG" id="ehx:EMIHUDRAFT_66758"/>
<dbReference type="STRING" id="2903.R1BTX6"/>
<dbReference type="PANTHER" id="PTHR12922">
    <property type="entry name" value="UBIQUINONE BIOSYNTHESIS PROTEIN"/>
    <property type="match status" value="1"/>
</dbReference>
<dbReference type="Pfam" id="PF05019">
    <property type="entry name" value="Coq4"/>
    <property type="match status" value="1"/>
</dbReference>
<dbReference type="eggNOG" id="KOG3244">
    <property type="taxonomic scope" value="Eukaryota"/>
</dbReference>
<dbReference type="HAMAP" id="MF_03111">
    <property type="entry name" value="Coq4"/>
    <property type="match status" value="1"/>
</dbReference>
<organism evidence="7 8">
    <name type="scientific">Emiliania huxleyi (strain CCMP1516)</name>
    <dbReference type="NCBI Taxonomy" id="280463"/>
    <lineage>
        <taxon>Eukaryota</taxon>
        <taxon>Haptista</taxon>
        <taxon>Haptophyta</taxon>
        <taxon>Prymnesiophyceae</taxon>
        <taxon>Isochrysidales</taxon>
        <taxon>Noelaerhabdaceae</taxon>
        <taxon>Emiliania</taxon>
    </lineage>
</organism>
<evidence type="ECO:0000313" key="7">
    <source>
        <dbReference type="EnsemblProtists" id="EOD13588"/>
    </source>
</evidence>
<name>A0A0D3IQQ3_EMIH1</name>
<dbReference type="EnsemblProtists" id="EOD13588">
    <property type="protein sequence ID" value="EOD13588"/>
    <property type="gene ID" value="EMIHUDRAFT_66758"/>
</dbReference>
<evidence type="ECO:0000256" key="4">
    <source>
        <dbReference type="ARBA" id="ARBA00023136"/>
    </source>
</evidence>
<evidence type="ECO:0000313" key="8">
    <source>
        <dbReference type="Proteomes" id="UP000013827"/>
    </source>
</evidence>
<reference evidence="7" key="2">
    <citation type="submission" date="2024-10" db="UniProtKB">
        <authorList>
            <consortium name="EnsemblProtists"/>
        </authorList>
    </citation>
    <scope>IDENTIFICATION</scope>
</reference>
<feature type="binding site" evidence="6">
    <location>
        <position position="154"/>
    </location>
    <ligand>
        <name>Zn(2+)</name>
        <dbReference type="ChEBI" id="CHEBI:29105"/>
    </ligand>
</feature>
<evidence type="ECO:0000256" key="3">
    <source>
        <dbReference type="ARBA" id="ARBA00023128"/>
    </source>
</evidence>
<dbReference type="GO" id="GO:0031314">
    <property type="term" value="C:extrinsic component of mitochondrial inner membrane"/>
    <property type="evidence" value="ECO:0007669"/>
    <property type="project" value="UniProtKB-UniRule"/>
</dbReference>
<keyword evidence="3 6" id="KW-0496">Mitochondrion</keyword>
<sequence>MTLLTRGAGAARYSAHVPTTLLEKALIGSSSAVRALADPRQARLVGVVGETTGGAALHRLHRRMERHPVGRTVLQDRPLITSETLHAETLRAMPAGSFGAEYGAFLARHSFDPDERTAVHFVDDPELAYVMTRYRQVHDLWHVLYGLPPTFAGEVALKWLEAAQTGLPMCAAGALAGGVRLTAAQRRAVVRSVLPWAARHALRGPARPAPPTGLNPHWV</sequence>
<protein>
    <recommendedName>
        <fullName evidence="6">Ubiquinone biosynthesis protein COQ4 homolog, mitochondrial</fullName>
    </recommendedName>
    <alternativeName>
        <fullName evidence="6">4-hydroxy-3-methoxy-5-polyprenylbenzoate decarboxylase</fullName>
        <ecNumber evidence="6">4.1.1.130</ecNumber>
    </alternativeName>
    <alternativeName>
        <fullName evidence="6">Coenzyme Q biosynthesis protein 4 homolog</fullName>
    </alternativeName>
</protein>
<dbReference type="UniPathway" id="UPA00232"/>
<comment type="cofactor">
    <cofactor evidence="6">
        <name>Zn(2+)</name>
        <dbReference type="ChEBI" id="CHEBI:29105"/>
    </cofactor>
</comment>
<keyword evidence="5 6" id="KW-0456">Lyase</keyword>
<dbReference type="PANTHER" id="PTHR12922:SF7">
    <property type="entry name" value="UBIQUINONE BIOSYNTHESIS PROTEIN COQ4 HOMOLOG, MITOCHONDRIAL"/>
    <property type="match status" value="1"/>
</dbReference>
<comment type="subunit">
    <text evidence="6">Component of a multi-subunit COQ enzyme complex.</text>
</comment>
<dbReference type="AlphaFoldDB" id="A0A0D3IQQ3"/>
<evidence type="ECO:0000256" key="1">
    <source>
        <dbReference type="ARBA" id="ARBA00022688"/>
    </source>
</evidence>
<comment type="similarity">
    <text evidence="6">Belongs to the COQ4 family.</text>
</comment>
<feature type="binding site" evidence="6">
    <location>
        <position position="139"/>
    </location>
    <ligand>
        <name>Zn(2+)</name>
        <dbReference type="ChEBI" id="CHEBI:29105"/>
    </ligand>
</feature>
<dbReference type="HOGENOM" id="CLU_061241_1_1_1"/>
<feature type="binding site" evidence="6">
    <location>
        <position position="142"/>
    </location>
    <ligand>
        <name>Zn(2+)</name>
        <dbReference type="ChEBI" id="CHEBI:29105"/>
    </ligand>
</feature>
<dbReference type="OMA" id="YYERHFH"/>
<keyword evidence="8" id="KW-1185">Reference proteome</keyword>
<dbReference type="PaxDb" id="2903-EOD13588"/>
<reference evidence="8" key="1">
    <citation type="journal article" date="2013" name="Nature">
        <title>Pan genome of the phytoplankton Emiliania underpins its global distribution.</title>
        <authorList>
            <person name="Read B.A."/>
            <person name="Kegel J."/>
            <person name="Klute M.J."/>
            <person name="Kuo A."/>
            <person name="Lefebvre S.C."/>
            <person name="Maumus F."/>
            <person name="Mayer C."/>
            <person name="Miller J."/>
            <person name="Monier A."/>
            <person name="Salamov A."/>
            <person name="Young J."/>
            <person name="Aguilar M."/>
            <person name="Claverie J.M."/>
            <person name="Frickenhaus S."/>
            <person name="Gonzalez K."/>
            <person name="Herman E.K."/>
            <person name="Lin Y.C."/>
            <person name="Napier J."/>
            <person name="Ogata H."/>
            <person name="Sarno A.F."/>
            <person name="Shmutz J."/>
            <person name="Schroeder D."/>
            <person name="de Vargas C."/>
            <person name="Verret F."/>
            <person name="von Dassow P."/>
            <person name="Valentin K."/>
            <person name="Van de Peer Y."/>
            <person name="Wheeler G."/>
            <person name="Dacks J.B."/>
            <person name="Delwiche C.F."/>
            <person name="Dyhrman S.T."/>
            <person name="Glockner G."/>
            <person name="John U."/>
            <person name="Richards T."/>
            <person name="Worden A.Z."/>
            <person name="Zhang X."/>
            <person name="Grigoriev I.V."/>
            <person name="Allen A.E."/>
            <person name="Bidle K."/>
            <person name="Borodovsky M."/>
            <person name="Bowler C."/>
            <person name="Brownlee C."/>
            <person name="Cock J.M."/>
            <person name="Elias M."/>
            <person name="Gladyshev V.N."/>
            <person name="Groth M."/>
            <person name="Guda C."/>
            <person name="Hadaegh A."/>
            <person name="Iglesias-Rodriguez M.D."/>
            <person name="Jenkins J."/>
            <person name="Jones B.M."/>
            <person name="Lawson T."/>
            <person name="Leese F."/>
            <person name="Lindquist E."/>
            <person name="Lobanov A."/>
            <person name="Lomsadze A."/>
            <person name="Malik S.B."/>
            <person name="Marsh M.E."/>
            <person name="Mackinder L."/>
            <person name="Mock T."/>
            <person name="Mueller-Roeber B."/>
            <person name="Pagarete A."/>
            <person name="Parker M."/>
            <person name="Probert I."/>
            <person name="Quesneville H."/>
            <person name="Raines C."/>
            <person name="Rensing S.A."/>
            <person name="Riano-Pachon D.M."/>
            <person name="Richier S."/>
            <person name="Rokitta S."/>
            <person name="Shiraiwa Y."/>
            <person name="Soanes D.M."/>
            <person name="van der Giezen M."/>
            <person name="Wahlund T.M."/>
            <person name="Williams B."/>
            <person name="Wilson W."/>
            <person name="Wolfe G."/>
            <person name="Wurch L.L."/>
        </authorList>
    </citation>
    <scope>NUCLEOTIDE SEQUENCE</scope>
</reference>
<comment type="catalytic activity">
    <reaction evidence="6">
        <text>a 4-hydroxy-3-methoxy-5-(all-trans-polyprenyl)benzoate + H(+) = a 2-methoxy-6-(all-trans-polyprenyl)phenol + CO2</text>
        <dbReference type="Rhea" id="RHEA:81179"/>
        <dbReference type="Rhea" id="RHEA-COMP:9551"/>
        <dbReference type="Rhea" id="RHEA-COMP:10931"/>
        <dbReference type="ChEBI" id="CHEBI:15378"/>
        <dbReference type="ChEBI" id="CHEBI:16526"/>
        <dbReference type="ChEBI" id="CHEBI:62731"/>
        <dbReference type="ChEBI" id="CHEBI:84443"/>
        <dbReference type="EC" id="4.1.1.130"/>
    </reaction>
</comment>
<keyword evidence="2 6" id="KW-0999">Mitochondrion inner membrane</keyword>
<dbReference type="Proteomes" id="UP000013827">
    <property type="component" value="Unassembled WGS sequence"/>
</dbReference>
<comment type="function">
    <text evidence="6">Lyase that catalyzes the C1-decarboxylation of 4-hydroxy-3-methoxy-5-(all-trans-polyprenyl)benzoic acid into 2-methoxy-6-(all-trans-polyprenyl)phenol during ubiquinone biosynthesis.</text>
</comment>
<comment type="subcellular location">
    <subcellularLocation>
        <location evidence="6">Mitochondrion inner membrane</location>
        <topology evidence="6">Peripheral membrane protein</topology>
        <orientation evidence="6">Matrix side</orientation>
    </subcellularLocation>
</comment>
<keyword evidence="1 6" id="KW-0831">Ubiquinone biosynthesis</keyword>
<keyword evidence="4 6" id="KW-0472">Membrane</keyword>
<dbReference type="GeneID" id="17259669"/>
<feature type="binding site" evidence="6">
    <location>
        <position position="138"/>
    </location>
    <ligand>
        <name>Zn(2+)</name>
        <dbReference type="ChEBI" id="CHEBI:29105"/>
    </ligand>
</feature>
<accession>A0A0D3IQQ3</accession>
<evidence type="ECO:0000256" key="5">
    <source>
        <dbReference type="ARBA" id="ARBA00023239"/>
    </source>
</evidence>